<name>A0A0P0RR02_9BURK</name>
<keyword evidence="3" id="KW-0614">Plasmid</keyword>
<evidence type="ECO:0000313" key="3">
    <source>
        <dbReference type="EMBL" id="ALL71300.1"/>
    </source>
</evidence>
<evidence type="ECO:0008006" key="5">
    <source>
        <dbReference type="Google" id="ProtNLM"/>
    </source>
</evidence>
<accession>A0A0P0RR02</accession>
<organism evidence="3 4">
    <name type="scientific">Paraburkholderia caribensis MBA4</name>
    <dbReference type="NCBI Taxonomy" id="1323664"/>
    <lineage>
        <taxon>Bacteria</taxon>
        <taxon>Pseudomonadati</taxon>
        <taxon>Pseudomonadota</taxon>
        <taxon>Betaproteobacteria</taxon>
        <taxon>Burkholderiales</taxon>
        <taxon>Burkholderiaceae</taxon>
        <taxon>Paraburkholderia</taxon>
    </lineage>
</organism>
<gene>
    <name evidence="3" type="ORF">K788_0001886</name>
</gene>
<proteinExistence type="predicted"/>
<feature type="coiled-coil region" evidence="1">
    <location>
        <begin position="149"/>
        <end position="183"/>
    </location>
</feature>
<keyword evidence="1" id="KW-0175">Coiled coil</keyword>
<protein>
    <recommendedName>
        <fullName evidence="5">Transposase</fullName>
    </recommendedName>
</protein>
<feature type="region of interest" description="Disordered" evidence="2">
    <location>
        <begin position="42"/>
        <end position="61"/>
    </location>
</feature>
<dbReference type="Pfam" id="PF19776">
    <property type="entry name" value="DUF6262"/>
    <property type="match status" value="1"/>
</dbReference>
<evidence type="ECO:0000313" key="4">
    <source>
        <dbReference type="Proteomes" id="UP000019146"/>
    </source>
</evidence>
<dbReference type="EMBL" id="CP012748">
    <property type="protein sequence ID" value="ALL71300.1"/>
    <property type="molecule type" value="Genomic_DNA"/>
</dbReference>
<evidence type="ECO:0000256" key="2">
    <source>
        <dbReference type="SAM" id="MobiDB-lite"/>
    </source>
</evidence>
<sequence length="195" mass="21845">MPRKSIDAGAAATLRGERGFRGCAPEGLRNWHCKGSGMINDGANKGESKITGGNSGKRTNGVMDGQANIEKFLAWQAEVEDYKPFIYQGTLSVSRVASECGLKRDVFYTNPVIRDTLWPALMKRLERDGILKTRAMQPAQVISRRPNRSATDDARIKQIQEENEALKAENRELRVQLEQFRVMADVLHTSGRLPW</sequence>
<dbReference type="KEGG" id="bcai:K788_0001886"/>
<geneLocation type="plasmid" evidence="4"/>
<reference evidence="3 4" key="1">
    <citation type="journal article" date="2014" name="Genome Announc.">
        <title>Draft Genome Sequence of the Haloacid-Degrading Burkholderia caribensis Strain MBA4.</title>
        <authorList>
            <person name="Pan Y."/>
            <person name="Kong K.F."/>
            <person name="Tsang J.S."/>
        </authorList>
    </citation>
    <scope>NUCLEOTIDE SEQUENCE [LARGE SCALE GENOMIC DNA]</scope>
    <source>
        <strain evidence="3 4">MBA4</strain>
        <plasmid evidence="4">Plasmid</plasmid>
    </source>
</reference>
<dbReference type="Proteomes" id="UP000019146">
    <property type="component" value="Plasmid unnamed"/>
</dbReference>
<dbReference type="AlphaFoldDB" id="A0A0P0RR02"/>
<evidence type="ECO:0000256" key="1">
    <source>
        <dbReference type="SAM" id="Coils"/>
    </source>
</evidence>
<dbReference type="InterPro" id="IPR046229">
    <property type="entry name" value="TnpC-like"/>
</dbReference>